<keyword evidence="6" id="KW-0732">Signal</keyword>
<feature type="transmembrane region" description="Helical" evidence="11">
    <location>
        <begin position="282"/>
        <end position="301"/>
    </location>
</feature>
<keyword evidence="3 11" id="KW-0813">Transport</keyword>
<name>A0A1V9Y2K7_9ACAR</name>
<feature type="transmembrane region" description="Helical" evidence="11">
    <location>
        <begin position="238"/>
        <end position="262"/>
    </location>
</feature>
<feature type="transmembrane region" description="Helical" evidence="11">
    <location>
        <begin position="185"/>
        <end position="203"/>
    </location>
</feature>
<evidence type="ECO:0000256" key="10">
    <source>
        <dbReference type="ARBA" id="ARBA00023303"/>
    </source>
</evidence>
<comment type="caution">
    <text evidence="13">The sequence shown here is derived from an EMBL/GenBank/DDBJ whole genome shotgun (WGS) entry which is preliminary data.</text>
</comment>
<keyword evidence="8 11" id="KW-0406">Ion transport</keyword>
<dbReference type="InterPro" id="IPR006201">
    <property type="entry name" value="Neur_channel"/>
</dbReference>
<dbReference type="GO" id="GO:0005230">
    <property type="term" value="F:extracellular ligand-gated monoatomic ion channel activity"/>
    <property type="evidence" value="ECO:0007669"/>
    <property type="project" value="InterPro"/>
</dbReference>
<keyword evidence="4" id="KW-1003">Cell membrane</keyword>
<dbReference type="Pfam" id="PF02931">
    <property type="entry name" value="Neur_chan_LBD"/>
    <property type="match status" value="1"/>
</dbReference>
<evidence type="ECO:0000256" key="5">
    <source>
        <dbReference type="ARBA" id="ARBA00022692"/>
    </source>
</evidence>
<dbReference type="Gene3D" id="2.70.170.10">
    <property type="entry name" value="Neurotransmitter-gated ion-channel ligand-binding domain"/>
    <property type="match status" value="1"/>
</dbReference>
<keyword evidence="10 11" id="KW-0407">Ion channel</keyword>
<dbReference type="SUPFAM" id="SSF63712">
    <property type="entry name" value="Nicotinic receptor ligand binding domain-like"/>
    <property type="match status" value="1"/>
</dbReference>
<dbReference type="InterPro" id="IPR018000">
    <property type="entry name" value="Neurotransmitter_ion_chnl_CS"/>
</dbReference>
<evidence type="ECO:0000256" key="11">
    <source>
        <dbReference type="RuleBase" id="RU000687"/>
    </source>
</evidence>
<evidence type="ECO:0000313" key="14">
    <source>
        <dbReference type="Proteomes" id="UP000192247"/>
    </source>
</evidence>
<evidence type="ECO:0000256" key="4">
    <source>
        <dbReference type="ARBA" id="ARBA00022475"/>
    </source>
</evidence>
<dbReference type="OrthoDB" id="6514602at2759"/>
<dbReference type="InParanoid" id="A0A1V9Y2K7"/>
<dbReference type="GO" id="GO:0004888">
    <property type="term" value="F:transmembrane signaling receptor activity"/>
    <property type="evidence" value="ECO:0007669"/>
    <property type="project" value="InterPro"/>
</dbReference>
<feature type="transmembrane region" description="Helical" evidence="11">
    <location>
        <begin position="209"/>
        <end position="226"/>
    </location>
</feature>
<sequence>MVNLYLRDLRNINSRDQSFEAQITFRQIWTEPRLSHKHDGNLPYQTVDPALIWTPDTFFSNELQGHKHLMTRNNAMARVKRNGEILLSERLTLKLSCPMYLTAFPFDTQVCSIYISSYGYIRSMVNYEWKEHQPIQMNKQRLPIDFELKQYNASLCTARTNTGDYSCIKVELFLHRRWNYYMHHAFIPLTMLNVLAWLTFWVRDTPMRITMLMFAFSLAVYGITTLNQGLPQTPYAKLIDYFTGVALSFIFAALIEFVVVKWQAAEEDKEDSASKVDAACRLLYPIAYAGFIAVYSFAALLA</sequence>
<dbReference type="SUPFAM" id="SSF90112">
    <property type="entry name" value="Neurotransmitter-gated ion-channel transmembrane pore"/>
    <property type="match status" value="1"/>
</dbReference>
<dbReference type="PROSITE" id="PS00236">
    <property type="entry name" value="NEUROTR_ION_CHANNEL"/>
    <property type="match status" value="1"/>
</dbReference>
<dbReference type="Proteomes" id="UP000192247">
    <property type="component" value="Unassembled WGS sequence"/>
</dbReference>
<gene>
    <name evidence="13" type="ORF">BIW11_00076</name>
</gene>
<dbReference type="EMBL" id="MNPL01000504">
    <property type="protein sequence ID" value="OQR79962.1"/>
    <property type="molecule type" value="Genomic_DNA"/>
</dbReference>
<keyword evidence="5 11" id="KW-0812">Transmembrane</keyword>
<dbReference type="InterPro" id="IPR038050">
    <property type="entry name" value="Neuro_actylchol_rec"/>
</dbReference>
<evidence type="ECO:0000256" key="6">
    <source>
        <dbReference type="ARBA" id="ARBA00022729"/>
    </source>
</evidence>
<evidence type="ECO:0000256" key="7">
    <source>
        <dbReference type="ARBA" id="ARBA00022989"/>
    </source>
</evidence>
<evidence type="ECO:0000256" key="3">
    <source>
        <dbReference type="ARBA" id="ARBA00022448"/>
    </source>
</evidence>
<dbReference type="Gene3D" id="1.20.58.390">
    <property type="entry name" value="Neurotransmitter-gated ion-channel transmembrane domain"/>
    <property type="match status" value="1"/>
</dbReference>
<comment type="similarity">
    <text evidence="11">Belongs to the ligand-gated ion channel (TC 1.A.9) family.</text>
</comment>
<keyword evidence="14" id="KW-1185">Reference proteome</keyword>
<dbReference type="PANTHER" id="PTHR18945">
    <property type="entry name" value="NEUROTRANSMITTER GATED ION CHANNEL"/>
    <property type="match status" value="1"/>
</dbReference>
<keyword evidence="7 11" id="KW-1133">Transmembrane helix</keyword>
<keyword evidence="9 11" id="KW-0472">Membrane</keyword>
<protein>
    <submittedName>
        <fullName evidence="13">Glutamate-gated chloride channel-like</fullName>
    </submittedName>
</protein>
<dbReference type="InterPro" id="IPR006202">
    <property type="entry name" value="Neur_chan_lig-bd"/>
</dbReference>
<evidence type="ECO:0000313" key="13">
    <source>
        <dbReference type="EMBL" id="OQR79962.1"/>
    </source>
</evidence>
<feature type="domain" description="Neurotransmitter-gated ion-channel ligand-binding" evidence="12">
    <location>
        <begin position="2"/>
        <end position="174"/>
    </location>
</feature>
<dbReference type="STRING" id="418985.A0A1V9Y2K7"/>
<dbReference type="PRINTS" id="PR00252">
    <property type="entry name" value="NRIONCHANNEL"/>
</dbReference>
<dbReference type="AlphaFoldDB" id="A0A1V9Y2K7"/>
<comment type="subcellular location">
    <subcellularLocation>
        <location evidence="2">Cell membrane</location>
    </subcellularLocation>
    <subcellularLocation>
        <location evidence="1">Membrane</location>
        <topology evidence="1">Multi-pass membrane protein</topology>
    </subcellularLocation>
</comment>
<evidence type="ECO:0000256" key="1">
    <source>
        <dbReference type="ARBA" id="ARBA00004141"/>
    </source>
</evidence>
<dbReference type="PRINTS" id="PR00253">
    <property type="entry name" value="GABAARECEPTR"/>
</dbReference>
<evidence type="ECO:0000256" key="2">
    <source>
        <dbReference type="ARBA" id="ARBA00004236"/>
    </source>
</evidence>
<dbReference type="InterPro" id="IPR036734">
    <property type="entry name" value="Neur_chan_lig-bd_sf"/>
</dbReference>
<evidence type="ECO:0000259" key="12">
    <source>
        <dbReference type="Pfam" id="PF02931"/>
    </source>
</evidence>
<reference evidence="13 14" key="1">
    <citation type="journal article" date="2017" name="Gigascience">
        <title>Draft genome of the honey bee ectoparasitic mite, Tropilaelaps mercedesae, is shaped by the parasitic life history.</title>
        <authorList>
            <person name="Dong X."/>
            <person name="Armstrong S.D."/>
            <person name="Xia D."/>
            <person name="Makepeace B.L."/>
            <person name="Darby A.C."/>
            <person name="Kadowaki T."/>
        </authorList>
    </citation>
    <scope>NUCLEOTIDE SEQUENCE [LARGE SCALE GENOMIC DNA]</scope>
    <source>
        <strain evidence="13">Wuxi-XJTLU</strain>
    </source>
</reference>
<organism evidence="13 14">
    <name type="scientific">Tropilaelaps mercedesae</name>
    <dbReference type="NCBI Taxonomy" id="418985"/>
    <lineage>
        <taxon>Eukaryota</taxon>
        <taxon>Metazoa</taxon>
        <taxon>Ecdysozoa</taxon>
        <taxon>Arthropoda</taxon>
        <taxon>Chelicerata</taxon>
        <taxon>Arachnida</taxon>
        <taxon>Acari</taxon>
        <taxon>Parasitiformes</taxon>
        <taxon>Mesostigmata</taxon>
        <taxon>Gamasina</taxon>
        <taxon>Dermanyssoidea</taxon>
        <taxon>Laelapidae</taxon>
        <taxon>Tropilaelaps</taxon>
    </lineage>
</organism>
<dbReference type="InterPro" id="IPR036719">
    <property type="entry name" value="Neuro-gated_channel_TM_sf"/>
</dbReference>
<dbReference type="InterPro" id="IPR006028">
    <property type="entry name" value="GABAA/Glycine_rcpt"/>
</dbReference>
<evidence type="ECO:0000256" key="8">
    <source>
        <dbReference type="ARBA" id="ARBA00023065"/>
    </source>
</evidence>
<evidence type="ECO:0000256" key="9">
    <source>
        <dbReference type="ARBA" id="ARBA00023136"/>
    </source>
</evidence>
<dbReference type="GO" id="GO:0005886">
    <property type="term" value="C:plasma membrane"/>
    <property type="evidence" value="ECO:0007669"/>
    <property type="project" value="UniProtKB-SubCell"/>
</dbReference>
<proteinExistence type="inferred from homology"/>
<accession>A0A1V9Y2K7</accession>